<accession>A0A9D2WPL8</accession>
<organism evidence="2 3">
    <name type="scientific">Sporotomaculum syntrophicum</name>
    <dbReference type="NCBI Taxonomy" id="182264"/>
    <lineage>
        <taxon>Bacteria</taxon>
        <taxon>Bacillati</taxon>
        <taxon>Bacillota</taxon>
        <taxon>Clostridia</taxon>
        <taxon>Eubacteriales</taxon>
        <taxon>Desulfallaceae</taxon>
        <taxon>Sporotomaculum</taxon>
    </lineage>
</organism>
<evidence type="ECO:0000256" key="1">
    <source>
        <dbReference type="SAM" id="Phobius"/>
    </source>
</evidence>
<keyword evidence="1" id="KW-0812">Transmembrane</keyword>
<dbReference type="Proteomes" id="UP000798488">
    <property type="component" value="Unassembled WGS sequence"/>
</dbReference>
<dbReference type="AlphaFoldDB" id="A0A9D2WPL8"/>
<sequence length="120" mass="13402">MPLGQFHLDAGLLHLCFKGGQFRARGTRCLDFQPGFGVFVLRFPGDQLEFCFFQFLCAYGLFIIQLFNSRVIVLGVLVIGFGLVMVGLELCYLLRPGIQRACQIGLLHRIVGFGVAELVF</sequence>
<proteinExistence type="predicted"/>
<feature type="transmembrane region" description="Helical" evidence="1">
    <location>
        <begin position="73"/>
        <end position="94"/>
    </location>
</feature>
<keyword evidence="1" id="KW-0472">Membrane</keyword>
<feature type="transmembrane region" description="Helical" evidence="1">
    <location>
        <begin position="50"/>
        <end position="67"/>
    </location>
</feature>
<reference evidence="2" key="1">
    <citation type="submission" date="2016-02" db="EMBL/GenBank/DDBJ databases">
        <title>Draft Genome Sequence of Sporotomaculum syntrophicum Strain FB, a Syntrophic Benzoate Degrader.</title>
        <authorList>
            <person name="Nobu M.K."/>
            <person name="Narihiro T."/>
            <person name="Qiu Y.-L."/>
            <person name="Ohashi A."/>
            <person name="Liu W.-T."/>
            <person name="Yuji S."/>
        </authorList>
    </citation>
    <scope>NUCLEOTIDE SEQUENCE</scope>
    <source>
        <strain evidence="2">FB</strain>
    </source>
</reference>
<keyword evidence="1" id="KW-1133">Transmembrane helix</keyword>
<protein>
    <submittedName>
        <fullName evidence="2">Uncharacterized protein</fullName>
    </submittedName>
</protein>
<evidence type="ECO:0000313" key="3">
    <source>
        <dbReference type="Proteomes" id="UP000798488"/>
    </source>
</evidence>
<name>A0A9D2WPL8_9FIRM</name>
<dbReference type="EMBL" id="LSRS01000003">
    <property type="protein sequence ID" value="KAF1085245.1"/>
    <property type="molecule type" value="Genomic_DNA"/>
</dbReference>
<comment type="caution">
    <text evidence="2">The sequence shown here is derived from an EMBL/GenBank/DDBJ whole genome shotgun (WGS) entry which is preliminary data.</text>
</comment>
<keyword evidence="3" id="KW-1185">Reference proteome</keyword>
<evidence type="ECO:0000313" key="2">
    <source>
        <dbReference type="EMBL" id="KAF1085245.1"/>
    </source>
</evidence>
<gene>
    <name evidence="2" type="ORF">SPSYN_01381</name>
</gene>